<dbReference type="EMBL" id="WHUW01000054">
    <property type="protein sequence ID" value="KAF8431020.1"/>
    <property type="molecule type" value="Genomic_DNA"/>
</dbReference>
<keyword evidence="2" id="KW-1185">Reference proteome</keyword>
<evidence type="ECO:0000313" key="1">
    <source>
        <dbReference type="EMBL" id="KAF8431020.1"/>
    </source>
</evidence>
<sequence>SLPLVETALQEHLGSRYVASDWSLALKMVMDAEGDAEKASEAVEKLASAACQRSGLVVKLQKPPQL</sequence>
<dbReference type="Proteomes" id="UP001194468">
    <property type="component" value="Unassembled WGS sequence"/>
</dbReference>
<reference evidence="1" key="2">
    <citation type="journal article" date="2020" name="Nat. Commun.">
        <title>Large-scale genome sequencing of mycorrhizal fungi provides insights into the early evolution of symbiotic traits.</title>
        <authorList>
            <person name="Miyauchi S."/>
            <person name="Kiss E."/>
            <person name="Kuo A."/>
            <person name="Drula E."/>
            <person name="Kohler A."/>
            <person name="Sanchez-Garcia M."/>
            <person name="Morin E."/>
            <person name="Andreopoulos B."/>
            <person name="Barry K.W."/>
            <person name="Bonito G."/>
            <person name="Buee M."/>
            <person name="Carver A."/>
            <person name="Chen C."/>
            <person name="Cichocki N."/>
            <person name="Clum A."/>
            <person name="Culley D."/>
            <person name="Crous P.W."/>
            <person name="Fauchery L."/>
            <person name="Girlanda M."/>
            <person name="Hayes R.D."/>
            <person name="Keri Z."/>
            <person name="LaButti K."/>
            <person name="Lipzen A."/>
            <person name="Lombard V."/>
            <person name="Magnuson J."/>
            <person name="Maillard F."/>
            <person name="Murat C."/>
            <person name="Nolan M."/>
            <person name="Ohm R.A."/>
            <person name="Pangilinan J."/>
            <person name="Pereira M.F."/>
            <person name="Perotto S."/>
            <person name="Peter M."/>
            <person name="Pfister S."/>
            <person name="Riley R."/>
            <person name="Sitrit Y."/>
            <person name="Stielow J.B."/>
            <person name="Szollosi G."/>
            <person name="Zifcakova L."/>
            <person name="Stursova M."/>
            <person name="Spatafora J.W."/>
            <person name="Tedersoo L."/>
            <person name="Vaario L.M."/>
            <person name="Yamada A."/>
            <person name="Yan M."/>
            <person name="Wang P."/>
            <person name="Xu J."/>
            <person name="Bruns T."/>
            <person name="Baldrian P."/>
            <person name="Vilgalys R."/>
            <person name="Dunand C."/>
            <person name="Henrissat B."/>
            <person name="Grigoriev I.V."/>
            <person name="Hibbett D."/>
            <person name="Nagy L.G."/>
            <person name="Martin F.M."/>
        </authorList>
    </citation>
    <scope>NUCLEOTIDE SEQUENCE</scope>
    <source>
        <strain evidence="1">BED1</strain>
    </source>
</reference>
<accession>A0AAD4BHF2</accession>
<proteinExistence type="predicted"/>
<organism evidence="1 2">
    <name type="scientific">Boletus edulis BED1</name>
    <dbReference type="NCBI Taxonomy" id="1328754"/>
    <lineage>
        <taxon>Eukaryota</taxon>
        <taxon>Fungi</taxon>
        <taxon>Dikarya</taxon>
        <taxon>Basidiomycota</taxon>
        <taxon>Agaricomycotina</taxon>
        <taxon>Agaricomycetes</taxon>
        <taxon>Agaricomycetidae</taxon>
        <taxon>Boletales</taxon>
        <taxon>Boletineae</taxon>
        <taxon>Boletaceae</taxon>
        <taxon>Boletoideae</taxon>
        <taxon>Boletus</taxon>
    </lineage>
</organism>
<comment type="caution">
    <text evidence="1">The sequence shown here is derived from an EMBL/GenBank/DDBJ whole genome shotgun (WGS) entry which is preliminary data.</text>
</comment>
<gene>
    <name evidence="1" type="ORF">L210DRAFT_3311126</name>
</gene>
<evidence type="ECO:0000313" key="2">
    <source>
        <dbReference type="Proteomes" id="UP001194468"/>
    </source>
</evidence>
<feature type="non-terminal residue" evidence="1">
    <location>
        <position position="1"/>
    </location>
</feature>
<protein>
    <submittedName>
        <fullName evidence="1">Uncharacterized protein</fullName>
    </submittedName>
</protein>
<dbReference type="AlphaFoldDB" id="A0AAD4BHF2"/>
<name>A0AAD4BHF2_BOLED</name>
<feature type="non-terminal residue" evidence="1">
    <location>
        <position position="66"/>
    </location>
</feature>
<reference evidence="1" key="1">
    <citation type="submission" date="2019-10" db="EMBL/GenBank/DDBJ databases">
        <authorList>
            <consortium name="DOE Joint Genome Institute"/>
            <person name="Kuo A."/>
            <person name="Miyauchi S."/>
            <person name="Kiss E."/>
            <person name="Drula E."/>
            <person name="Kohler A."/>
            <person name="Sanchez-Garcia M."/>
            <person name="Andreopoulos B."/>
            <person name="Barry K.W."/>
            <person name="Bonito G."/>
            <person name="Buee M."/>
            <person name="Carver A."/>
            <person name="Chen C."/>
            <person name="Cichocki N."/>
            <person name="Clum A."/>
            <person name="Culley D."/>
            <person name="Crous P.W."/>
            <person name="Fauchery L."/>
            <person name="Girlanda M."/>
            <person name="Hayes R."/>
            <person name="Keri Z."/>
            <person name="LaButti K."/>
            <person name="Lipzen A."/>
            <person name="Lombard V."/>
            <person name="Magnuson J."/>
            <person name="Maillard F."/>
            <person name="Morin E."/>
            <person name="Murat C."/>
            <person name="Nolan M."/>
            <person name="Ohm R."/>
            <person name="Pangilinan J."/>
            <person name="Pereira M."/>
            <person name="Perotto S."/>
            <person name="Peter M."/>
            <person name="Riley R."/>
            <person name="Sitrit Y."/>
            <person name="Stielow B."/>
            <person name="Szollosi G."/>
            <person name="Zifcakova L."/>
            <person name="Stursova M."/>
            <person name="Spatafora J.W."/>
            <person name="Tedersoo L."/>
            <person name="Vaario L.-M."/>
            <person name="Yamada A."/>
            <person name="Yan M."/>
            <person name="Wang P."/>
            <person name="Xu J."/>
            <person name="Bruns T."/>
            <person name="Baldrian P."/>
            <person name="Vilgalys R."/>
            <person name="Henrissat B."/>
            <person name="Grigoriev I.V."/>
            <person name="Hibbett D."/>
            <person name="Nagy L.G."/>
            <person name="Martin F.M."/>
        </authorList>
    </citation>
    <scope>NUCLEOTIDE SEQUENCE</scope>
    <source>
        <strain evidence="1">BED1</strain>
    </source>
</reference>